<comment type="caution">
    <text evidence="1">The sequence shown here is derived from an EMBL/GenBank/DDBJ whole genome shotgun (WGS) entry which is preliminary data.</text>
</comment>
<keyword evidence="1" id="KW-0067">ATP-binding</keyword>
<dbReference type="SUPFAM" id="SSF52540">
    <property type="entry name" value="P-loop containing nucleoside triphosphate hydrolases"/>
    <property type="match status" value="1"/>
</dbReference>
<name>A0AAJ3FXC3_9PSED</name>
<evidence type="ECO:0000313" key="1">
    <source>
        <dbReference type="EMBL" id="NUT81008.1"/>
    </source>
</evidence>
<dbReference type="InterPro" id="IPR027417">
    <property type="entry name" value="P-loop_NTPase"/>
</dbReference>
<keyword evidence="1" id="KW-0547">Nucleotide-binding</keyword>
<proteinExistence type="predicted"/>
<evidence type="ECO:0000313" key="2">
    <source>
        <dbReference type="Proteomes" id="UP000562723"/>
    </source>
</evidence>
<organism evidence="1 2">
    <name type="scientific">Pseudomonas brassicacearum</name>
    <dbReference type="NCBI Taxonomy" id="930166"/>
    <lineage>
        <taxon>Bacteria</taxon>
        <taxon>Pseudomonadati</taxon>
        <taxon>Pseudomonadota</taxon>
        <taxon>Gammaproteobacteria</taxon>
        <taxon>Pseudomonadales</taxon>
        <taxon>Pseudomonadaceae</taxon>
        <taxon>Pseudomonas</taxon>
    </lineage>
</organism>
<sequence length="161" mass="18188">MPTPVLHLLCGKIASGKSTLARSLKAEHSAILLSEDHWLSKLYPDQIKSVADYVLHARRIRDVLGPLVIDMLSTGTPVVLDFPANTPADRHWLRSLADTAKVPHRVHYIEVDDDTCRRRLHHRNARAEHDFAATDAEFDLITSYFRAPDQVEGLDVVIHRT</sequence>
<dbReference type="Proteomes" id="UP000562723">
    <property type="component" value="Unassembled WGS sequence"/>
</dbReference>
<dbReference type="RefSeq" id="WP_116642546.1">
    <property type="nucleotide sequence ID" value="NZ_JABFMS010000010.1"/>
</dbReference>
<dbReference type="AlphaFoldDB" id="A0AAJ3FXC3"/>
<dbReference type="Gene3D" id="3.40.50.300">
    <property type="entry name" value="P-loop containing nucleotide triphosphate hydrolases"/>
    <property type="match status" value="1"/>
</dbReference>
<reference evidence="1 2" key="1">
    <citation type="journal article" date="2020" name="Front. Plant Sci.">
        <title>Isolation of Rhizosphere Bacteria That Improve Quality and Water Stress Tolerance in Greenhouse Ornamentals.</title>
        <authorList>
            <person name="Nordstedt N.P."/>
            <person name="Jones M.L."/>
        </authorList>
    </citation>
    <scope>NUCLEOTIDE SEQUENCE [LARGE SCALE GENOMIC DNA]</scope>
    <source>
        <strain evidence="1 2">C2F7</strain>
    </source>
</reference>
<protein>
    <submittedName>
        <fullName evidence="1">ATP-binding protein</fullName>
    </submittedName>
</protein>
<dbReference type="Pfam" id="PF13671">
    <property type="entry name" value="AAA_33"/>
    <property type="match status" value="1"/>
</dbReference>
<gene>
    <name evidence="1" type="ORF">HNO85_08650</name>
</gene>
<dbReference type="GO" id="GO:0005524">
    <property type="term" value="F:ATP binding"/>
    <property type="evidence" value="ECO:0007669"/>
    <property type="project" value="UniProtKB-KW"/>
</dbReference>
<dbReference type="EMBL" id="JABFMS010000010">
    <property type="protein sequence ID" value="NUT81008.1"/>
    <property type="molecule type" value="Genomic_DNA"/>
</dbReference>
<accession>A0AAJ3FXC3</accession>